<keyword evidence="3" id="KW-0808">Transferase</keyword>
<accession>A0ABU4FIG8</accession>
<protein>
    <submittedName>
        <fullName evidence="8">Lysophospholipid acyltransferase family protein</fullName>
    </submittedName>
</protein>
<keyword evidence="9" id="KW-1185">Reference proteome</keyword>
<feature type="domain" description="Phospholipid/glycerol acyltransferase" evidence="7">
    <location>
        <begin position="84"/>
        <end position="196"/>
    </location>
</feature>
<keyword evidence="6" id="KW-0472">Membrane</keyword>
<evidence type="ECO:0000259" key="7">
    <source>
        <dbReference type="SMART" id="SM00563"/>
    </source>
</evidence>
<evidence type="ECO:0000256" key="4">
    <source>
        <dbReference type="ARBA" id="ARBA00023098"/>
    </source>
</evidence>
<dbReference type="PANTHER" id="PTHR10434:SF64">
    <property type="entry name" value="1-ACYL-SN-GLYCEROL-3-PHOSPHATE ACYLTRANSFERASE-RELATED"/>
    <property type="match status" value="1"/>
</dbReference>
<evidence type="ECO:0000256" key="5">
    <source>
        <dbReference type="ARBA" id="ARBA00023315"/>
    </source>
</evidence>
<dbReference type="CDD" id="cd07989">
    <property type="entry name" value="LPLAT_AGPAT-like"/>
    <property type="match status" value="1"/>
</dbReference>
<dbReference type="GO" id="GO:0016746">
    <property type="term" value="F:acyltransferase activity"/>
    <property type="evidence" value="ECO:0007669"/>
    <property type="project" value="UniProtKB-KW"/>
</dbReference>
<evidence type="ECO:0000313" key="9">
    <source>
        <dbReference type="Proteomes" id="UP001187346"/>
    </source>
</evidence>
<reference evidence="8 9" key="1">
    <citation type="submission" date="2023-10" db="EMBL/GenBank/DDBJ databases">
        <title>Characterization of rhizosphere-enriched actinobacteria from wheat plants lab-grown on chernevaya soil.</title>
        <authorList>
            <person name="Tikhonova E.N."/>
            <person name="Konopkin A."/>
            <person name="Kravchenko I.K."/>
        </authorList>
    </citation>
    <scope>NUCLEOTIDE SEQUENCE [LARGE SCALE GENOMIC DNA]</scope>
    <source>
        <strain evidence="8 9">RR29</strain>
    </source>
</reference>
<gene>
    <name evidence="8" type="ORF">R5A26_30915</name>
</gene>
<evidence type="ECO:0000256" key="2">
    <source>
        <dbReference type="ARBA" id="ARBA00022516"/>
    </source>
</evidence>
<evidence type="ECO:0000256" key="6">
    <source>
        <dbReference type="SAM" id="Phobius"/>
    </source>
</evidence>
<proteinExistence type="predicted"/>
<dbReference type="Pfam" id="PF01553">
    <property type="entry name" value="Acyltransferase"/>
    <property type="match status" value="1"/>
</dbReference>
<dbReference type="SUPFAM" id="SSF69593">
    <property type="entry name" value="Glycerol-3-phosphate (1)-acyltransferase"/>
    <property type="match status" value="1"/>
</dbReference>
<comment type="pathway">
    <text evidence="1">Lipid metabolism.</text>
</comment>
<comment type="caution">
    <text evidence="8">The sequence shown here is derived from an EMBL/GenBank/DDBJ whole genome shotgun (WGS) entry which is preliminary data.</text>
</comment>
<keyword evidence="6" id="KW-0812">Transmembrane</keyword>
<dbReference type="SMART" id="SM00563">
    <property type="entry name" value="PlsC"/>
    <property type="match status" value="1"/>
</dbReference>
<keyword evidence="4" id="KW-0443">Lipid metabolism</keyword>
<dbReference type="EMBL" id="JAWMAJ010000127">
    <property type="protein sequence ID" value="MDV7220364.1"/>
    <property type="molecule type" value="Genomic_DNA"/>
</dbReference>
<keyword evidence="5 8" id="KW-0012">Acyltransferase</keyword>
<keyword evidence="2" id="KW-0444">Lipid biosynthesis</keyword>
<keyword evidence="6" id="KW-1133">Transmembrane helix</keyword>
<evidence type="ECO:0000256" key="3">
    <source>
        <dbReference type="ARBA" id="ARBA00022679"/>
    </source>
</evidence>
<dbReference type="Proteomes" id="UP001187346">
    <property type="component" value="Unassembled WGS sequence"/>
</dbReference>
<feature type="transmembrane region" description="Helical" evidence="6">
    <location>
        <begin position="28"/>
        <end position="50"/>
    </location>
</feature>
<evidence type="ECO:0000256" key="1">
    <source>
        <dbReference type="ARBA" id="ARBA00005189"/>
    </source>
</evidence>
<sequence length="310" mass="32415">MSGWLPSAPCTPRACIDSKGSVTAVPRAVLRLVTVLVVVAAGAALTPVGARIPARAVRWWCRTIVRSAGIRLRITGTTTPTGGLLLVANHISWLDIPLLAAVRPARMLAKAEIRHWPVAGTLTAGSGALFIDRDRLRALPETVASIAGALRAGGAVAVFPEGSTWCGRAQGHFRRAVFQAALDAGVPVQPVGLHYTTDGTASTAPAFVGSDSLLTSVWRVVSTRGLVAEVEVGETIAAGSHPDRRSLAYAAQAGVTAQPQHQDHWTSVAQAPVKIRRTARRRPVSVASMRIIRHTGTATARATSSPAADA</sequence>
<dbReference type="PANTHER" id="PTHR10434">
    <property type="entry name" value="1-ACYL-SN-GLYCEROL-3-PHOSPHATE ACYLTRANSFERASE"/>
    <property type="match status" value="1"/>
</dbReference>
<name>A0ABU4FIG8_9ACTN</name>
<dbReference type="InterPro" id="IPR002123">
    <property type="entry name" value="Plipid/glycerol_acylTrfase"/>
</dbReference>
<dbReference type="RefSeq" id="WP_317773984.1">
    <property type="nucleotide sequence ID" value="NZ_JAWMAJ010000127.1"/>
</dbReference>
<evidence type="ECO:0000313" key="8">
    <source>
        <dbReference type="EMBL" id="MDV7220364.1"/>
    </source>
</evidence>
<organism evidence="8 9">
    <name type="scientific">Streptomyces prunicolor</name>
    <dbReference type="NCBI Taxonomy" id="67348"/>
    <lineage>
        <taxon>Bacteria</taxon>
        <taxon>Bacillati</taxon>
        <taxon>Actinomycetota</taxon>
        <taxon>Actinomycetes</taxon>
        <taxon>Kitasatosporales</taxon>
        <taxon>Streptomycetaceae</taxon>
        <taxon>Streptomyces</taxon>
    </lineage>
</organism>